<accession>A0ABN2FTB0</accession>
<evidence type="ECO:0000256" key="3">
    <source>
        <dbReference type="ARBA" id="ARBA00022475"/>
    </source>
</evidence>
<keyword evidence="6 7" id="KW-0472">Membrane</keyword>
<dbReference type="EMBL" id="BAAANE010000013">
    <property type="protein sequence ID" value="GAA1659040.1"/>
    <property type="molecule type" value="Genomic_DNA"/>
</dbReference>
<evidence type="ECO:0000259" key="8">
    <source>
        <dbReference type="PROSITE" id="PS50928"/>
    </source>
</evidence>
<dbReference type="InterPro" id="IPR000515">
    <property type="entry name" value="MetI-like"/>
</dbReference>
<feature type="transmembrane region" description="Helical" evidence="7">
    <location>
        <begin position="296"/>
        <end position="316"/>
    </location>
</feature>
<reference evidence="9 10" key="1">
    <citation type="journal article" date="2019" name="Int. J. Syst. Evol. Microbiol.">
        <title>The Global Catalogue of Microorganisms (GCM) 10K type strain sequencing project: providing services to taxonomists for standard genome sequencing and annotation.</title>
        <authorList>
            <consortium name="The Broad Institute Genomics Platform"/>
            <consortium name="The Broad Institute Genome Sequencing Center for Infectious Disease"/>
            <person name="Wu L."/>
            <person name="Ma J."/>
        </authorList>
    </citation>
    <scope>NUCLEOTIDE SEQUENCE [LARGE SCALE GENOMIC DNA]</scope>
    <source>
        <strain evidence="9 10">JCM 14306</strain>
    </source>
</reference>
<evidence type="ECO:0000256" key="6">
    <source>
        <dbReference type="ARBA" id="ARBA00023136"/>
    </source>
</evidence>
<evidence type="ECO:0000256" key="4">
    <source>
        <dbReference type="ARBA" id="ARBA00022692"/>
    </source>
</evidence>
<evidence type="ECO:0000256" key="5">
    <source>
        <dbReference type="ARBA" id="ARBA00022989"/>
    </source>
</evidence>
<feature type="transmembrane region" description="Helical" evidence="7">
    <location>
        <begin position="41"/>
        <end position="64"/>
    </location>
</feature>
<dbReference type="PANTHER" id="PTHR30193">
    <property type="entry name" value="ABC TRANSPORTER PERMEASE PROTEIN"/>
    <property type="match status" value="1"/>
</dbReference>
<proteinExistence type="inferred from homology"/>
<feature type="domain" description="ABC transmembrane type-1" evidence="8">
    <location>
        <begin position="101"/>
        <end position="317"/>
    </location>
</feature>
<dbReference type="Pfam" id="PF00528">
    <property type="entry name" value="BPD_transp_1"/>
    <property type="match status" value="1"/>
</dbReference>
<evidence type="ECO:0000256" key="7">
    <source>
        <dbReference type="RuleBase" id="RU363032"/>
    </source>
</evidence>
<keyword evidence="4 7" id="KW-0812">Transmembrane</keyword>
<evidence type="ECO:0000256" key="1">
    <source>
        <dbReference type="ARBA" id="ARBA00004651"/>
    </source>
</evidence>
<dbReference type="Proteomes" id="UP001501319">
    <property type="component" value="Unassembled WGS sequence"/>
</dbReference>
<organism evidence="9 10">
    <name type="scientific">Kribbella alba</name>
    <dbReference type="NCBI Taxonomy" id="190197"/>
    <lineage>
        <taxon>Bacteria</taxon>
        <taxon>Bacillati</taxon>
        <taxon>Actinomycetota</taxon>
        <taxon>Actinomycetes</taxon>
        <taxon>Propionibacteriales</taxon>
        <taxon>Kribbellaceae</taxon>
        <taxon>Kribbella</taxon>
    </lineage>
</organism>
<evidence type="ECO:0000313" key="10">
    <source>
        <dbReference type="Proteomes" id="UP001501319"/>
    </source>
</evidence>
<feature type="transmembrane region" description="Helical" evidence="7">
    <location>
        <begin position="191"/>
        <end position="213"/>
    </location>
</feature>
<dbReference type="InterPro" id="IPR035906">
    <property type="entry name" value="MetI-like_sf"/>
</dbReference>
<sequence>MSTRSATRDAEAGEADRAAATRSAARVAGRKPKSGIRGNTLWFWVFVGPFVIGMLVFSYLPIIWSLVLSFFDAQNTVTPTKFVGLRNYVDMLTDHNFLSSLGTFSIFAIFIVPLTFVLALALALLVNQVKIARAFFRSVFFLPTACSYVVASLIWRLSIFNGVRFGLANTVLGWFGADQIAWLSTVDPPWYWVPLVTVRLWLQLGFYMILFVAGLQRISPVLYEAAYVDGAKPGWQTFRYITLPQLRATSVAVLLLNLIAAYQAFDEFYNLIGNVNFARPPLVYLYSISLGSIQDLGHGSAGALILAVIIMVLTLLQNKIFGFGRAND</sequence>
<keyword evidence="5 7" id="KW-1133">Transmembrane helix</keyword>
<protein>
    <submittedName>
        <fullName evidence="9">Sugar ABC transporter permease</fullName>
    </submittedName>
</protein>
<dbReference type="SUPFAM" id="SSF161098">
    <property type="entry name" value="MetI-like"/>
    <property type="match status" value="1"/>
</dbReference>
<dbReference type="PROSITE" id="PS50928">
    <property type="entry name" value="ABC_TM1"/>
    <property type="match status" value="1"/>
</dbReference>
<dbReference type="RefSeq" id="WP_344116071.1">
    <property type="nucleotide sequence ID" value="NZ_BAAANE010000013.1"/>
</dbReference>
<evidence type="ECO:0000256" key="2">
    <source>
        <dbReference type="ARBA" id="ARBA00022448"/>
    </source>
</evidence>
<comment type="similarity">
    <text evidence="7">Belongs to the binding-protein-dependent transport system permease family.</text>
</comment>
<keyword evidence="10" id="KW-1185">Reference proteome</keyword>
<comment type="caution">
    <text evidence="9">The sequence shown here is derived from an EMBL/GenBank/DDBJ whole genome shotgun (WGS) entry which is preliminary data.</text>
</comment>
<name>A0ABN2FTB0_9ACTN</name>
<keyword evidence="3" id="KW-1003">Cell membrane</keyword>
<dbReference type="PANTHER" id="PTHR30193:SF37">
    <property type="entry name" value="INNER MEMBRANE ABC TRANSPORTER PERMEASE PROTEIN YCJO"/>
    <property type="match status" value="1"/>
</dbReference>
<comment type="subcellular location">
    <subcellularLocation>
        <location evidence="1 7">Cell membrane</location>
        <topology evidence="1 7">Multi-pass membrane protein</topology>
    </subcellularLocation>
</comment>
<feature type="transmembrane region" description="Helical" evidence="7">
    <location>
        <begin position="138"/>
        <end position="157"/>
    </location>
</feature>
<dbReference type="Gene3D" id="1.10.3720.10">
    <property type="entry name" value="MetI-like"/>
    <property type="match status" value="1"/>
</dbReference>
<keyword evidence="2 7" id="KW-0813">Transport</keyword>
<feature type="transmembrane region" description="Helical" evidence="7">
    <location>
        <begin position="246"/>
        <end position="265"/>
    </location>
</feature>
<gene>
    <name evidence="9" type="ORF">GCM10009744_60480</name>
</gene>
<evidence type="ECO:0000313" key="9">
    <source>
        <dbReference type="EMBL" id="GAA1659040.1"/>
    </source>
</evidence>
<feature type="transmembrane region" description="Helical" evidence="7">
    <location>
        <begin position="101"/>
        <end position="126"/>
    </location>
</feature>
<dbReference type="InterPro" id="IPR051393">
    <property type="entry name" value="ABC_transporter_permease"/>
</dbReference>
<dbReference type="CDD" id="cd06261">
    <property type="entry name" value="TM_PBP2"/>
    <property type="match status" value="1"/>
</dbReference>